<dbReference type="SUPFAM" id="SSF88659">
    <property type="entry name" value="Sigma3 and sigma4 domains of RNA polymerase sigma factors"/>
    <property type="match status" value="1"/>
</dbReference>
<proteinExistence type="predicted"/>
<name>A0A5B8XJ58_9DELT</name>
<gene>
    <name evidence="3" type="ORF">FRD01_00695</name>
</gene>
<organism evidence="3 4">
    <name type="scientific">Microvenator marinus</name>
    <dbReference type="NCBI Taxonomy" id="2600177"/>
    <lineage>
        <taxon>Bacteria</taxon>
        <taxon>Deltaproteobacteria</taxon>
        <taxon>Bradymonadales</taxon>
        <taxon>Microvenatoraceae</taxon>
        <taxon>Microvenator</taxon>
    </lineage>
</organism>
<accession>A0A5B8XJ58</accession>
<sequence length="256" mass="28937">MGEQKDQQVGCVSRIVVALMVLGPSVLLFFSILVVLNQDSGNAETWHLVCASFISLFAGFGIYKWVVNSRFLSRMMVALAALMGCCTGGAVYLESTWPEHCAEAIYPTQFEHALRNLRTKGVSDDNAYEIAADAVVEICVDGEWNENPAQYFHEALSKDIIDHWRRKGVCRRSQERLEHIRQNWRDPLSPEDIMLVRSVLCRLEPDEQWILQKVVEGRTAQEIADELGISLSAAKQRTKRAKDACRVMYKMLEKGG</sequence>
<reference evidence="3 4" key="1">
    <citation type="submission" date="2019-08" db="EMBL/GenBank/DDBJ databases">
        <authorList>
            <person name="Liang Q."/>
        </authorList>
    </citation>
    <scope>NUCLEOTIDE SEQUENCE [LARGE SCALE GENOMIC DNA]</scope>
    <source>
        <strain evidence="3 4">V1718</strain>
    </source>
</reference>
<evidence type="ECO:0000259" key="2">
    <source>
        <dbReference type="Pfam" id="PF08281"/>
    </source>
</evidence>
<dbReference type="EMBL" id="CP042467">
    <property type="protein sequence ID" value="QED25802.1"/>
    <property type="molecule type" value="Genomic_DNA"/>
</dbReference>
<keyword evidence="4" id="KW-1185">Reference proteome</keyword>
<feature type="domain" description="RNA polymerase sigma factor 70 region 4 type 2" evidence="2">
    <location>
        <begin position="195"/>
        <end position="245"/>
    </location>
</feature>
<keyword evidence="1" id="KW-0472">Membrane</keyword>
<dbReference type="InterPro" id="IPR036388">
    <property type="entry name" value="WH-like_DNA-bd_sf"/>
</dbReference>
<protein>
    <submittedName>
        <fullName evidence="3">Sigma-70 family RNA polymerase sigma factor</fullName>
    </submittedName>
</protein>
<dbReference type="Pfam" id="PF08281">
    <property type="entry name" value="Sigma70_r4_2"/>
    <property type="match status" value="1"/>
</dbReference>
<dbReference type="GO" id="GO:0006352">
    <property type="term" value="P:DNA-templated transcription initiation"/>
    <property type="evidence" value="ECO:0007669"/>
    <property type="project" value="InterPro"/>
</dbReference>
<evidence type="ECO:0000313" key="4">
    <source>
        <dbReference type="Proteomes" id="UP000321595"/>
    </source>
</evidence>
<evidence type="ECO:0000256" key="1">
    <source>
        <dbReference type="SAM" id="Phobius"/>
    </source>
</evidence>
<dbReference type="RefSeq" id="WP_146956694.1">
    <property type="nucleotide sequence ID" value="NZ_CP042467.1"/>
</dbReference>
<feature type="transmembrane region" description="Helical" evidence="1">
    <location>
        <begin position="12"/>
        <end position="34"/>
    </location>
</feature>
<dbReference type="GO" id="GO:0016987">
    <property type="term" value="F:sigma factor activity"/>
    <property type="evidence" value="ECO:0007669"/>
    <property type="project" value="InterPro"/>
</dbReference>
<dbReference type="CDD" id="cd06171">
    <property type="entry name" value="Sigma70_r4"/>
    <property type="match status" value="1"/>
</dbReference>
<keyword evidence="1" id="KW-1133">Transmembrane helix</keyword>
<dbReference type="AlphaFoldDB" id="A0A5B8XJ58"/>
<dbReference type="InterPro" id="IPR013324">
    <property type="entry name" value="RNA_pol_sigma_r3/r4-like"/>
</dbReference>
<evidence type="ECO:0000313" key="3">
    <source>
        <dbReference type="EMBL" id="QED25802.1"/>
    </source>
</evidence>
<feature type="transmembrane region" description="Helical" evidence="1">
    <location>
        <begin position="46"/>
        <end position="63"/>
    </location>
</feature>
<dbReference type="GO" id="GO:0003677">
    <property type="term" value="F:DNA binding"/>
    <property type="evidence" value="ECO:0007669"/>
    <property type="project" value="InterPro"/>
</dbReference>
<dbReference type="Proteomes" id="UP000321595">
    <property type="component" value="Chromosome"/>
</dbReference>
<dbReference type="InterPro" id="IPR013249">
    <property type="entry name" value="RNA_pol_sigma70_r4_t2"/>
</dbReference>
<keyword evidence="1" id="KW-0812">Transmembrane</keyword>
<dbReference type="KEGG" id="bbae:FRD01_00695"/>
<dbReference type="Gene3D" id="1.10.10.10">
    <property type="entry name" value="Winged helix-like DNA-binding domain superfamily/Winged helix DNA-binding domain"/>
    <property type="match status" value="1"/>
</dbReference>